<dbReference type="KEGG" id="smaa:IT774_06425"/>
<dbReference type="PANTHER" id="PTHR33359:SF1">
    <property type="entry name" value="MOLYBDOPTERIN SYNTHASE SULFUR CARRIER SUBUNIT"/>
    <property type="match status" value="1"/>
</dbReference>
<dbReference type="Proteomes" id="UP000595095">
    <property type="component" value="Chromosome"/>
</dbReference>
<gene>
    <name evidence="4" type="ORF">IT774_06425</name>
</gene>
<organism evidence="4 5">
    <name type="scientific">Salinimonas marina</name>
    <dbReference type="NCBI Taxonomy" id="2785918"/>
    <lineage>
        <taxon>Bacteria</taxon>
        <taxon>Pseudomonadati</taxon>
        <taxon>Pseudomonadota</taxon>
        <taxon>Gammaproteobacteria</taxon>
        <taxon>Alteromonadales</taxon>
        <taxon>Alteromonadaceae</taxon>
        <taxon>Alteromonas/Salinimonas group</taxon>
        <taxon>Salinimonas</taxon>
    </lineage>
</organism>
<evidence type="ECO:0000313" key="5">
    <source>
        <dbReference type="Proteomes" id="UP000595095"/>
    </source>
</evidence>
<dbReference type="Pfam" id="PF02597">
    <property type="entry name" value="ThiS"/>
    <property type="match status" value="1"/>
</dbReference>
<dbReference type="InterPro" id="IPR003749">
    <property type="entry name" value="ThiS/MoaD-like"/>
</dbReference>
<reference evidence="4 5" key="1">
    <citation type="submission" date="2020-11" db="EMBL/GenBank/DDBJ databases">
        <title>Complete genome sequence for Salinimonas sp. strain G2-b.</title>
        <authorList>
            <person name="Park S.-J."/>
        </authorList>
    </citation>
    <scope>NUCLEOTIDE SEQUENCE [LARGE SCALE GENOMIC DNA]</scope>
    <source>
        <strain evidence="4 5">G2-b</strain>
    </source>
</reference>
<evidence type="ECO:0000313" key="4">
    <source>
        <dbReference type="EMBL" id="QPG06771.1"/>
    </source>
</evidence>
<dbReference type="InterPro" id="IPR016155">
    <property type="entry name" value="Mopterin_synth/thiamin_S_b"/>
</dbReference>
<dbReference type="UniPathway" id="UPA00344"/>
<dbReference type="Gene3D" id="3.10.20.30">
    <property type="match status" value="1"/>
</dbReference>
<dbReference type="InterPro" id="IPR012675">
    <property type="entry name" value="Beta-grasp_dom_sf"/>
</dbReference>
<dbReference type="CDD" id="cd00754">
    <property type="entry name" value="Ubl_MoaD"/>
    <property type="match status" value="1"/>
</dbReference>
<protein>
    <recommendedName>
        <fullName evidence="3">Molybdopterin synthase sulfur carrier subunit</fullName>
    </recommendedName>
</protein>
<proteinExistence type="inferred from homology"/>
<evidence type="ECO:0000256" key="3">
    <source>
        <dbReference type="ARBA" id="ARBA00024247"/>
    </source>
</evidence>
<dbReference type="SUPFAM" id="SSF54285">
    <property type="entry name" value="MoaD/ThiS"/>
    <property type="match status" value="1"/>
</dbReference>
<comment type="similarity">
    <text evidence="2">Belongs to the MoaD family.</text>
</comment>
<evidence type="ECO:0000256" key="2">
    <source>
        <dbReference type="ARBA" id="ARBA00024200"/>
    </source>
</evidence>
<dbReference type="GO" id="GO:0000166">
    <property type="term" value="F:nucleotide binding"/>
    <property type="evidence" value="ECO:0007669"/>
    <property type="project" value="UniProtKB-KW"/>
</dbReference>
<dbReference type="EMBL" id="CP064795">
    <property type="protein sequence ID" value="QPG06771.1"/>
    <property type="molecule type" value="Genomic_DNA"/>
</dbReference>
<keyword evidence="1" id="KW-0547">Nucleotide-binding</keyword>
<sequence length="81" mass="8707">MITIKTFAQVRELSGCAETTALWQPDMTVSSLMTQLVNQDPAWSQAFSGKVLTAVNQTICSTGQPLNDNDEVAFFPPVTGG</sequence>
<dbReference type="PANTHER" id="PTHR33359">
    <property type="entry name" value="MOLYBDOPTERIN SYNTHASE SULFUR CARRIER SUBUNIT"/>
    <property type="match status" value="1"/>
</dbReference>
<keyword evidence="5" id="KW-1185">Reference proteome</keyword>
<dbReference type="InterPro" id="IPR044672">
    <property type="entry name" value="MOCS2A"/>
</dbReference>
<dbReference type="AlphaFoldDB" id="A0A7S9HDZ2"/>
<accession>A0A7S9HDZ2</accession>
<dbReference type="GO" id="GO:0006777">
    <property type="term" value="P:Mo-molybdopterin cofactor biosynthetic process"/>
    <property type="evidence" value="ECO:0007669"/>
    <property type="project" value="InterPro"/>
</dbReference>
<dbReference type="GO" id="GO:1990133">
    <property type="term" value="C:molybdopterin adenylyltransferase complex"/>
    <property type="evidence" value="ECO:0007669"/>
    <property type="project" value="TreeGrafter"/>
</dbReference>
<evidence type="ECO:0000256" key="1">
    <source>
        <dbReference type="ARBA" id="ARBA00022741"/>
    </source>
</evidence>
<name>A0A7S9HDZ2_9ALTE</name>
<dbReference type="RefSeq" id="WP_195811846.1">
    <property type="nucleotide sequence ID" value="NZ_CP064795.1"/>
</dbReference>